<dbReference type="Proteomes" id="UP001597182">
    <property type="component" value="Unassembled WGS sequence"/>
</dbReference>
<dbReference type="RefSeq" id="WP_346091645.1">
    <property type="nucleotide sequence ID" value="NZ_BAABKS010000030.1"/>
</dbReference>
<keyword evidence="4" id="KW-1185">Reference proteome</keyword>
<feature type="region of interest" description="Disordered" evidence="1">
    <location>
        <begin position="59"/>
        <end position="79"/>
    </location>
</feature>
<sequence>MSEVELRISDDDRDRAAAVLHTAVGEGRLTWVEHDERLAAVYSARTASQLRPALADLPGGQGSAPARTVTHPAAASPVVSPGAPVRVTLGKVSRRPDVSGGRVEAEAVLGVVVLDLRDLAAHAVVDVVANSLLGKVEVHVSPGTRLVDAGTAALGKRSVVERRSARGVLPRPDSPTVRLSGHSVLGHVRVHVG</sequence>
<dbReference type="PANTHER" id="PTHR40763:SF5">
    <property type="entry name" value="MEMBRANE PROTEIN"/>
    <property type="match status" value="1"/>
</dbReference>
<dbReference type="InterPro" id="IPR012551">
    <property type="entry name" value="DUF1707_SHOCT-like"/>
</dbReference>
<protein>
    <submittedName>
        <fullName evidence="3">DUF1707 domain-containing protein</fullName>
    </submittedName>
</protein>
<comment type="caution">
    <text evidence="3">The sequence shown here is derived from an EMBL/GenBank/DDBJ whole genome shotgun (WGS) entry which is preliminary data.</text>
</comment>
<evidence type="ECO:0000256" key="1">
    <source>
        <dbReference type="SAM" id="MobiDB-lite"/>
    </source>
</evidence>
<organism evidence="3 4">
    <name type="scientific">Pseudonocardia benzenivorans</name>
    <dbReference type="NCBI Taxonomy" id="228005"/>
    <lineage>
        <taxon>Bacteria</taxon>
        <taxon>Bacillati</taxon>
        <taxon>Actinomycetota</taxon>
        <taxon>Actinomycetes</taxon>
        <taxon>Pseudonocardiales</taxon>
        <taxon>Pseudonocardiaceae</taxon>
        <taxon>Pseudonocardia</taxon>
    </lineage>
</organism>
<dbReference type="PANTHER" id="PTHR40763">
    <property type="entry name" value="MEMBRANE PROTEIN-RELATED"/>
    <property type="match status" value="1"/>
</dbReference>
<reference evidence="4" key="1">
    <citation type="journal article" date="2019" name="Int. J. Syst. Evol. Microbiol.">
        <title>The Global Catalogue of Microorganisms (GCM) 10K type strain sequencing project: providing services to taxonomists for standard genome sequencing and annotation.</title>
        <authorList>
            <consortium name="The Broad Institute Genomics Platform"/>
            <consortium name="The Broad Institute Genome Sequencing Center for Infectious Disease"/>
            <person name="Wu L."/>
            <person name="Ma J."/>
        </authorList>
    </citation>
    <scope>NUCLEOTIDE SEQUENCE [LARGE SCALE GENOMIC DNA]</scope>
    <source>
        <strain evidence="4">CCUG 49018</strain>
    </source>
</reference>
<dbReference type="EMBL" id="JBHTMB010000263">
    <property type="protein sequence ID" value="MFD1237072.1"/>
    <property type="molecule type" value="Genomic_DNA"/>
</dbReference>
<feature type="domain" description="DUF1707" evidence="2">
    <location>
        <begin position="6"/>
        <end position="58"/>
    </location>
</feature>
<gene>
    <name evidence="3" type="ORF">ACFQ34_27620</name>
</gene>
<dbReference type="Pfam" id="PF08044">
    <property type="entry name" value="DUF1707"/>
    <property type="match status" value="1"/>
</dbReference>
<evidence type="ECO:0000313" key="3">
    <source>
        <dbReference type="EMBL" id="MFD1237072.1"/>
    </source>
</evidence>
<accession>A0ABW3VP84</accession>
<proteinExistence type="predicted"/>
<evidence type="ECO:0000259" key="2">
    <source>
        <dbReference type="Pfam" id="PF08044"/>
    </source>
</evidence>
<evidence type="ECO:0000313" key="4">
    <source>
        <dbReference type="Proteomes" id="UP001597182"/>
    </source>
</evidence>
<name>A0ABW3VP84_9PSEU</name>